<keyword evidence="6" id="KW-1185">Reference proteome</keyword>
<feature type="region of interest" description="Disordered" evidence="3">
    <location>
        <begin position="302"/>
        <end position="321"/>
    </location>
</feature>
<dbReference type="Gene3D" id="2.40.10.10">
    <property type="entry name" value="Trypsin-like serine proteases"/>
    <property type="match status" value="3"/>
</dbReference>
<dbReference type="PRINTS" id="PR00722">
    <property type="entry name" value="CHYMOTRYPSIN"/>
</dbReference>
<dbReference type="PROSITE" id="PS00135">
    <property type="entry name" value="TRYPSIN_SER"/>
    <property type="match status" value="1"/>
</dbReference>
<keyword evidence="2" id="KW-0378">Hydrolase</keyword>
<protein>
    <submittedName>
        <fullName evidence="5">Serine protease 27</fullName>
    </submittedName>
</protein>
<evidence type="ECO:0000259" key="4">
    <source>
        <dbReference type="PROSITE" id="PS50240"/>
    </source>
</evidence>
<name>A0A8J6DHN7_GALPY</name>
<dbReference type="EMBL" id="JAGFMF010012160">
    <property type="protein sequence ID" value="KAG8506408.1"/>
    <property type="molecule type" value="Genomic_DNA"/>
</dbReference>
<sequence length="342" mass="36476">MVGGQDALEREWPWQASIQRNGSHICGGSLITERWVLTAAHCFSERGAGHRASPAQASLGRSEASAQASQPAGRGQPWGPPPAPRRPRGRLTPASALSTPDTSLYRVLLGARQLLEPGPHAVTARVRRVEGNPLYRGMASSADVALVELAAPVTFSPHILPVCVPDSSVVFQAGTSCWATGWGSPSEQDRLPDPRVLQKVAVPIIDTARCNQLYSQDAEAGLLPRTIQEDMLCAGFAEGRRDACKGDSGGPLVCLLGRSWLQAGVISWGEGCARRNRPGVYIRVTAHQDWLHRIIPELQFQPSRPAGQKRGPQAQQAPGRSSVQGLAATATLLGLAFLLAVP</sequence>
<dbReference type="PANTHER" id="PTHR24253:SF119">
    <property type="entry name" value="SERINE PROTEASE 27"/>
    <property type="match status" value="1"/>
</dbReference>
<dbReference type="PANTHER" id="PTHR24253">
    <property type="entry name" value="TRANSMEMBRANE PROTEASE SERINE"/>
    <property type="match status" value="1"/>
</dbReference>
<evidence type="ECO:0000256" key="2">
    <source>
        <dbReference type="RuleBase" id="RU363034"/>
    </source>
</evidence>
<dbReference type="GO" id="GO:0004252">
    <property type="term" value="F:serine-type endopeptidase activity"/>
    <property type="evidence" value="ECO:0007669"/>
    <property type="project" value="InterPro"/>
</dbReference>
<feature type="region of interest" description="Disordered" evidence="3">
    <location>
        <begin position="53"/>
        <end position="97"/>
    </location>
</feature>
<dbReference type="CDD" id="cd00190">
    <property type="entry name" value="Tryp_SPc"/>
    <property type="match status" value="1"/>
</dbReference>
<dbReference type="PROSITE" id="PS00134">
    <property type="entry name" value="TRYPSIN_HIS"/>
    <property type="match status" value="1"/>
</dbReference>
<gene>
    <name evidence="5" type="ORF">J0S82_010325</name>
</gene>
<dbReference type="PROSITE" id="PS50240">
    <property type="entry name" value="TRYPSIN_DOM"/>
    <property type="match status" value="1"/>
</dbReference>
<dbReference type="GO" id="GO:0006508">
    <property type="term" value="P:proteolysis"/>
    <property type="evidence" value="ECO:0007669"/>
    <property type="project" value="UniProtKB-KW"/>
</dbReference>
<dbReference type="SMART" id="SM00020">
    <property type="entry name" value="Tryp_SPc"/>
    <property type="match status" value="1"/>
</dbReference>
<keyword evidence="2" id="KW-0720">Serine protease</keyword>
<dbReference type="InterPro" id="IPR001254">
    <property type="entry name" value="Trypsin_dom"/>
</dbReference>
<evidence type="ECO:0000256" key="1">
    <source>
        <dbReference type="ARBA" id="ARBA00023157"/>
    </source>
</evidence>
<comment type="caution">
    <text evidence="5">The sequence shown here is derived from an EMBL/GenBank/DDBJ whole genome shotgun (WGS) entry which is preliminary data.</text>
</comment>
<accession>A0A8J6DHN7</accession>
<evidence type="ECO:0000256" key="3">
    <source>
        <dbReference type="SAM" id="MobiDB-lite"/>
    </source>
</evidence>
<dbReference type="OrthoDB" id="546450at2759"/>
<reference evidence="5" key="1">
    <citation type="journal article" date="2021" name="Evol. Appl.">
        <title>The genome of the Pyrenean desman and the effects of bottlenecks and inbreeding on the genomic landscape of an endangered species.</title>
        <authorList>
            <person name="Escoda L."/>
            <person name="Castresana J."/>
        </authorList>
    </citation>
    <scope>NUCLEOTIDE SEQUENCE</scope>
    <source>
        <strain evidence="5">IBE-C5619</strain>
    </source>
</reference>
<proteinExistence type="predicted"/>
<evidence type="ECO:0000313" key="5">
    <source>
        <dbReference type="EMBL" id="KAG8506408.1"/>
    </source>
</evidence>
<keyword evidence="2 5" id="KW-0645">Protease</keyword>
<feature type="domain" description="Peptidase S1" evidence="4">
    <location>
        <begin position="1"/>
        <end position="296"/>
    </location>
</feature>
<dbReference type="SUPFAM" id="SSF50494">
    <property type="entry name" value="Trypsin-like serine proteases"/>
    <property type="match status" value="1"/>
</dbReference>
<dbReference type="Proteomes" id="UP000700334">
    <property type="component" value="Unassembled WGS sequence"/>
</dbReference>
<evidence type="ECO:0000313" key="6">
    <source>
        <dbReference type="Proteomes" id="UP000700334"/>
    </source>
</evidence>
<dbReference type="InterPro" id="IPR043504">
    <property type="entry name" value="Peptidase_S1_PA_chymotrypsin"/>
</dbReference>
<dbReference type="AlphaFoldDB" id="A0A8J6DHN7"/>
<dbReference type="InterPro" id="IPR009003">
    <property type="entry name" value="Peptidase_S1_PA"/>
</dbReference>
<dbReference type="InterPro" id="IPR018114">
    <property type="entry name" value="TRYPSIN_HIS"/>
</dbReference>
<dbReference type="InterPro" id="IPR001314">
    <property type="entry name" value="Peptidase_S1A"/>
</dbReference>
<dbReference type="Pfam" id="PF00089">
    <property type="entry name" value="Trypsin"/>
    <property type="match status" value="2"/>
</dbReference>
<organism evidence="5 6">
    <name type="scientific">Galemys pyrenaicus</name>
    <name type="common">Iberian desman</name>
    <name type="synonym">Pyrenean desman</name>
    <dbReference type="NCBI Taxonomy" id="202257"/>
    <lineage>
        <taxon>Eukaryota</taxon>
        <taxon>Metazoa</taxon>
        <taxon>Chordata</taxon>
        <taxon>Craniata</taxon>
        <taxon>Vertebrata</taxon>
        <taxon>Euteleostomi</taxon>
        <taxon>Mammalia</taxon>
        <taxon>Eutheria</taxon>
        <taxon>Laurasiatheria</taxon>
        <taxon>Eulipotyphla</taxon>
        <taxon>Talpidae</taxon>
        <taxon>Galemys</taxon>
    </lineage>
</organism>
<keyword evidence="1" id="KW-1015">Disulfide bond</keyword>
<dbReference type="InterPro" id="IPR033116">
    <property type="entry name" value="TRYPSIN_SER"/>
</dbReference>